<dbReference type="Proteomes" id="UP001466331">
    <property type="component" value="Unassembled WGS sequence"/>
</dbReference>
<keyword evidence="3" id="KW-1185">Reference proteome</keyword>
<evidence type="ECO:0000313" key="3">
    <source>
        <dbReference type="Proteomes" id="UP001466331"/>
    </source>
</evidence>
<feature type="domain" description="Phospholipase C/D" evidence="1">
    <location>
        <begin position="6"/>
        <end position="165"/>
    </location>
</feature>
<evidence type="ECO:0000313" key="2">
    <source>
        <dbReference type="EMBL" id="MEM5947169.1"/>
    </source>
</evidence>
<dbReference type="Pfam" id="PF00882">
    <property type="entry name" value="Zn_dep_PLPC"/>
    <property type="match status" value="1"/>
</dbReference>
<sequence length="324" mass="37791">MPKEYTHFSIAYTAYNSLKDSYLKKAIEKHMGLFFYGSVAPDTIFYALRAEGSDKNRISSLLHGKSGVDSLLPVKRLFSISDFESDRELRDSFIAGYVTHVMADIHFHPMVFFFSGDNETPVEEVRTGSNMRHYAIESSMDLYMKDEVTVPLSASLENMLMKYSDNVFFLKMLSFIWYNDDKHMTDCKKGLRSHIWFQKRFSSSFWCGLNDFLSFFIPSLKSFRAIFYRKCFEENKNIWNNEYEYQHPVTGKKAKITVAKLINDTVDKILGLWKTMESASEKNMVPDWPEGNNLETGLSVDRNEPMVYFDISREPIKRLWSTCL</sequence>
<dbReference type="EMBL" id="JBCHKQ010000001">
    <property type="protein sequence ID" value="MEM5947169.1"/>
    <property type="molecule type" value="Genomic_DNA"/>
</dbReference>
<proteinExistence type="predicted"/>
<dbReference type="InterPro" id="IPR029002">
    <property type="entry name" value="PLPC/GPLD1"/>
</dbReference>
<evidence type="ECO:0000259" key="1">
    <source>
        <dbReference type="Pfam" id="PF00882"/>
    </source>
</evidence>
<dbReference type="RefSeq" id="WP_420068620.1">
    <property type="nucleotide sequence ID" value="NZ_JBCHKQ010000001.1"/>
</dbReference>
<accession>A0ABU9U941</accession>
<organism evidence="2 3">
    <name type="scientific">Rarispira pelagica</name>
    <dbReference type="NCBI Taxonomy" id="3141764"/>
    <lineage>
        <taxon>Bacteria</taxon>
        <taxon>Pseudomonadati</taxon>
        <taxon>Spirochaetota</taxon>
        <taxon>Spirochaetia</taxon>
        <taxon>Winmispirales</taxon>
        <taxon>Winmispiraceae</taxon>
        <taxon>Rarispira</taxon>
    </lineage>
</organism>
<reference evidence="2 3" key="1">
    <citation type="submission" date="2024-03" db="EMBL/GenBank/DDBJ databases">
        <title>Ignisphaera cupida sp. nov., a hyperthermophilic hydrolytic archaeon from a hot spring of Kamchatka, and proposal of Ignisphaeraceae fam. nov.</title>
        <authorList>
            <person name="Podosokorskaya O.A."/>
            <person name="Elcheninov A.G."/>
            <person name="Maltseva A.I."/>
            <person name="Zayulina K.S."/>
            <person name="Novikov A."/>
            <person name="Merkel A.Y."/>
        </authorList>
    </citation>
    <scope>NUCLEOTIDE SEQUENCE [LARGE SCALE GENOMIC DNA]</scope>
    <source>
        <strain evidence="2 3">38H-sp</strain>
    </source>
</reference>
<gene>
    <name evidence="2" type="ORF">WKV44_01275</name>
</gene>
<name>A0ABU9U941_9SPIR</name>
<protein>
    <submittedName>
        <fullName evidence="2">Zinc dependent phospholipase C family protein</fullName>
    </submittedName>
</protein>
<comment type="caution">
    <text evidence="2">The sequence shown here is derived from an EMBL/GenBank/DDBJ whole genome shotgun (WGS) entry which is preliminary data.</text>
</comment>